<organism evidence="3 4">
    <name type="scientific">Russula ochroleuca</name>
    <dbReference type="NCBI Taxonomy" id="152965"/>
    <lineage>
        <taxon>Eukaryota</taxon>
        <taxon>Fungi</taxon>
        <taxon>Dikarya</taxon>
        <taxon>Basidiomycota</taxon>
        <taxon>Agaricomycotina</taxon>
        <taxon>Agaricomycetes</taxon>
        <taxon>Russulales</taxon>
        <taxon>Russulaceae</taxon>
        <taxon>Russula</taxon>
    </lineage>
</organism>
<reference evidence="3" key="1">
    <citation type="submission" date="2019-10" db="EMBL/GenBank/DDBJ databases">
        <authorList>
            <consortium name="DOE Joint Genome Institute"/>
            <person name="Kuo A."/>
            <person name="Miyauchi S."/>
            <person name="Kiss E."/>
            <person name="Drula E."/>
            <person name="Kohler A."/>
            <person name="Sanchez-Garcia M."/>
            <person name="Andreopoulos B."/>
            <person name="Barry K.W."/>
            <person name="Bonito G."/>
            <person name="Buee M."/>
            <person name="Carver A."/>
            <person name="Chen C."/>
            <person name="Cichocki N."/>
            <person name="Clum A."/>
            <person name="Culley D."/>
            <person name="Crous P.W."/>
            <person name="Fauchery L."/>
            <person name="Girlanda M."/>
            <person name="Hayes R."/>
            <person name="Keri Z."/>
            <person name="LaButti K."/>
            <person name="Lipzen A."/>
            <person name="Lombard V."/>
            <person name="Magnuson J."/>
            <person name="Maillard F."/>
            <person name="Morin E."/>
            <person name="Murat C."/>
            <person name="Nolan M."/>
            <person name="Ohm R."/>
            <person name="Pangilinan J."/>
            <person name="Pereira M."/>
            <person name="Perotto S."/>
            <person name="Peter M."/>
            <person name="Riley R."/>
            <person name="Sitrit Y."/>
            <person name="Stielow B."/>
            <person name="Szollosi G."/>
            <person name="Zifcakova L."/>
            <person name="Stursova M."/>
            <person name="Spatafora J.W."/>
            <person name="Tedersoo L."/>
            <person name="Vaario L.-M."/>
            <person name="Yamada A."/>
            <person name="Yan M."/>
            <person name="Wang P."/>
            <person name="Xu J."/>
            <person name="Bruns T."/>
            <person name="Baldrian P."/>
            <person name="Vilgalys R."/>
            <person name="Henrissat B."/>
            <person name="Grigoriev I.V."/>
            <person name="Hibbett D."/>
            <person name="Nagy L.G."/>
            <person name="Martin F.M."/>
        </authorList>
    </citation>
    <scope>NUCLEOTIDE SEQUENCE</scope>
    <source>
        <strain evidence="3">Prilba</strain>
    </source>
</reference>
<dbReference type="Proteomes" id="UP000759537">
    <property type="component" value="Unassembled WGS sequence"/>
</dbReference>
<evidence type="ECO:0000313" key="3">
    <source>
        <dbReference type="EMBL" id="KAF8480094.1"/>
    </source>
</evidence>
<feature type="signal peptide" evidence="2">
    <location>
        <begin position="1"/>
        <end position="19"/>
    </location>
</feature>
<dbReference type="OrthoDB" id="10504996at2759"/>
<feature type="compositionally biased region" description="Polar residues" evidence="1">
    <location>
        <begin position="35"/>
        <end position="46"/>
    </location>
</feature>
<evidence type="ECO:0000256" key="1">
    <source>
        <dbReference type="SAM" id="MobiDB-lite"/>
    </source>
</evidence>
<feature type="region of interest" description="Disordered" evidence="1">
    <location>
        <begin position="30"/>
        <end position="83"/>
    </location>
</feature>
<keyword evidence="4" id="KW-1185">Reference proteome</keyword>
<feature type="chain" id="PRO_5040159367" evidence="2">
    <location>
        <begin position="20"/>
        <end position="83"/>
    </location>
</feature>
<protein>
    <submittedName>
        <fullName evidence="3">Uncharacterized protein</fullName>
    </submittedName>
</protein>
<evidence type="ECO:0000256" key="2">
    <source>
        <dbReference type="SAM" id="SignalP"/>
    </source>
</evidence>
<feature type="compositionally biased region" description="Basic residues" evidence="1">
    <location>
        <begin position="71"/>
        <end position="83"/>
    </location>
</feature>
<sequence>MRTSLLAFLIFLSAALVHAAVLKGLPDAQHVDDNLQGSPSQPNTGASAHRRLLSSLFTQRRTSGDSDSAHPRRHRRRRQHRHV</sequence>
<accession>A0A9P5MVV5</accession>
<comment type="caution">
    <text evidence="3">The sequence shown here is derived from an EMBL/GenBank/DDBJ whole genome shotgun (WGS) entry which is preliminary data.</text>
</comment>
<evidence type="ECO:0000313" key="4">
    <source>
        <dbReference type="Proteomes" id="UP000759537"/>
    </source>
</evidence>
<name>A0A9P5MVV5_9AGAM</name>
<gene>
    <name evidence="3" type="ORF">DFH94DRAFT_740288</name>
</gene>
<proteinExistence type="predicted"/>
<dbReference type="EMBL" id="WHVB01000008">
    <property type="protein sequence ID" value="KAF8480094.1"/>
    <property type="molecule type" value="Genomic_DNA"/>
</dbReference>
<dbReference type="AlphaFoldDB" id="A0A9P5MVV5"/>
<reference evidence="3" key="2">
    <citation type="journal article" date="2020" name="Nat. Commun.">
        <title>Large-scale genome sequencing of mycorrhizal fungi provides insights into the early evolution of symbiotic traits.</title>
        <authorList>
            <person name="Miyauchi S."/>
            <person name="Kiss E."/>
            <person name="Kuo A."/>
            <person name="Drula E."/>
            <person name="Kohler A."/>
            <person name="Sanchez-Garcia M."/>
            <person name="Morin E."/>
            <person name="Andreopoulos B."/>
            <person name="Barry K.W."/>
            <person name="Bonito G."/>
            <person name="Buee M."/>
            <person name="Carver A."/>
            <person name="Chen C."/>
            <person name="Cichocki N."/>
            <person name="Clum A."/>
            <person name="Culley D."/>
            <person name="Crous P.W."/>
            <person name="Fauchery L."/>
            <person name="Girlanda M."/>
            <person name="Hayes R.D."/>
            <person name="Keri Z."/>
            <person name="LaButti K."/>
            <person name="Lipzen A."/>
            <person name="Lombard V."/>
            <person name="Magnuson J."/>
            <person name="Maillard F."/>
            <person name="Murat C."/>
            <person name="Nolan M."/>
            <person name="Ohm R.A."/>
            <person name="Pangilinan J."/>
            <person name="Pereira M.F."/>
            <person name="Perotto S."/>
            <person name="Peter M."/>
            <person name="Pfister S."/>
            <person name="Riley R."/>
            <person name="Sitrit Y."/>
            <person name="Stielow J.B."/>
            <person name="Szollosi G."/>
            <person name="Zifcakova L."/>
            <person name="Stursova M."/>
            <person name="Spatafora J.W."/>
            <person name="Tedersoo L."/>
            <person name="Vaario L.M."/>
            <person name="Yamada A."/>
            <person name="Yan M."/>
            <person name="Wang P."/>
            <person name="Xu J."/>
            <person name="Bruns T."/>
            <person name="Baldrian P."/>
            <person name="Vilgalys R."/>
            <person name="Dunand C."/>
            <person name="Henrissat B."/>
            <person name="Grigoriev I.V."/>
            <person name="Hibbett D."/>
            <person name="Nagy L.G."/>
            <person name="Martin F.M."/>
        </authorList>
    </citation>
    <scope>NUCLEOTIDE SEQUENCE</scope>
    <source>
        <strain evidence="3">Prilba</strain>
    </source>
</reference>
<keyword evidence="2" id="KW-0732">Signal</keyword>